<proteinExistence type="predicted"/>
<organism evidence="2 3">
    <name type="scientific">Anaerotalea alkaliphila</name>
    <dbReference type="NCBI Taxonomy" id="2662126"/>
    <lineage>
        <taxon>Bacteria</taxon>
        <taxon>Bacillati</taxon>
        <taxon>Bacillota</taxon>
        <taxon>Clostridia</taxon>
        <taxon>Eubacteriales</taxon>
        <taxon>Anaerotalea</taxon>
    </lineage>
</organism>
<evidence type="ECO:0000259" key="1">
    <source>
        <dbReference type="Pfam" id="PF12724"/>
    </source>
</evidence>
<accession>A0A7X5HUH7</accession>
<dbReference type="Proteomes" id="UP000461585">
    <property type="component" value="Unassembled WGS sequence"/>
</dbReference>
<evidence type="ECO:0000313" key="3">
    <source>
        <dbReference type="Proteomes" id="UP000461585"/>
    </source>
</evidence>
<dbReference type="InterPro" id="IPR029039">
    <property type="entry name" value="Flavoprotein-like_sf"/>
</dbReference>
<keyword evidence="3" id="KW-1185">Reference proteome</keyword>
<protein>
    <recommendedName>
        <fullName evidence="1">Flavodoxin domain-containing protein</fullName>
    </recommendedName>
</protein>
<comment type="caution">
    <text evidence="2">The sequence shown here is derived from an EMBL/GenBank/DDBJ whole genome shotgun (WGS) entry which is preliminary data.</text>
</comment>
<reference evidence="2 3" key="1">
    <citation type="submission" date="2020-01" db="EMBL/GenBank/DDBJ databases">
        <title>Anaeroalcalibacter tamaniensis gen. nov., sp. nov., moderately halophilic strictly anaerobic fermenter bacterium from mud volcano of Taman peninsula.</title>
        <authorList>
            <person name="Frolova A."/>
            <person name="Merkel A.Y."/>
            <person name="Slobodkin A.I."/>
        </authorList>
    </citation>
    <scope>NUCLEOTIDE SEQUENCE [LARGE SCALE GENOMIC DNA]</scope>
    <source>
        <strain evidence="2 3">F-3ap</strain>
    </source>
</reference>
<dbReference type="RefSeq" id="WP_162369533.1">
    <property type="nucleotide sequence ID" value="NZ_JAAEEH010000006.1"/>
</dbReference>
<dbReference type="EMBL" id="JAAEEH010000006">
    <property type="protein sequence ID" value="NDL66805.1"/>
    <property type="molecule type" value="Genomic_DNA"/>
</dbReference>
<dbReference type="InterPro" id="IPR026816">
    <property type="entry name" value="Flavodoxin_dom"/>
</dbReference>
<name>A0A7X5HUH7_9FIRM</name>
<gene>
    <name evidence="2" type="ORF">GXN74_03475</name>
</gene>
<evidence type="ECO:0000313" key="2">
    <source>
        <dbReference type="EMBL" id="NDL66805.1"/>
    </source>
</evidence>
<dbReference type="Gene3D" id="3.40.50.360">
    <property type="match status" value="1"/>
</dbReference>
<feature type="domain" description="Flavodoxin" evidence="1">
    <location>
        <begin position="5"/>
        <end position="103"/>
    </location>
</feature>
<dbReference type="SUPFAM" id="SSF52218">
    <property type="entry name" value="Flavoproteins"/>
    <property type="match status" value="1"/>
</dbReference>
<dbReference type="AlphaFoldDB" id="A0A7X5HUH7"/>
<sequence length="145" mass="15953">MNCRVAYLSKTGHSRKIAESIARELGIRAEDIRSNPVIDGADLLFVVGGIYGGKGDPRMLDYLEKLDGSRVRKAALVTSCASRRMKQEEAREALERKGIEVVLEEFLCRGAFLFLGLGHPNKQDLDRAAAYARTLVASVQQSFPG</sequence>
<dbReference type="Pfam" id="PF12724">
    <property type="entry name" value="Flavodoxin_5"/>
    <property type="match status" value="1"/>
</dbReference>